<reference evidence="2 3" key="1">
    <citation type="submission" date="2021-03" db="EMBL/GenBank/DDBJ databases">
        <title>novel species isolated from a fishpond in China.</title>
        <authorList>
            <person name="Lu H."/>
            <person name="Cai Z."/>
        </authorList>
    </citation>
    <scope>NUCLEOTIDE SEQUENCE [LARGE SCALE GENOMIC DNA]</scope>
    <source>
        <strain evidence="2 3">YJ13C</strain>
    </source>
</reference>
<dbReference type="InterPro" id="IPR007345">
    <property type="entry name" value="Polysacch_pyruvyl_Trfase"/>
</dbReference>
<protein>
    <submittedName>
        <fullName evidence="2">Polysaccharide pyruvyl transferase family protein</fullName>
    </submittedName>
</protein>
<evidence type="ECO:0000259" key="1">
    <source>
        <dbReference type="Pfam" id="PF04230"/>
    </source>
</evidence>
<name>A0ABS3CM09_9BACT</name>
<dbReference type="EMBL" id="JAFKCU010000006">
    <property type="protein sequence ID" value="MBN7817526.1"/>
    <property type="molecule type" value="Genomic_DNA"/>
</dbReference>
<organism evidence="2 3">
    <name type="scientific">Algoriphagus pacificus</name>
    <dbReference type="NCBI Taxonomy" id="2811234"/>
    <lineage>
        <taxon>Bacteria</taxon>
        <taxon>Pseudomonadati</taxon>
        <taxon>Bacteroidota</taxon>
        <taxon>Cytophagia</taxon>
        <taxon>Cytophagales</taxon>
        <taxon>Cyclobacteriaceae</taxon>
        <taxon>Algoriphagus</taxon>
    </lineage>
</organism>
<dbReference type="RefSeq" id="WP_206588196.1">
    <property type="nucleotide sequence ID" value="NZ_JAFKCU010000006.1"/>
</dbReference>
<proteinExistence type="predicted"/>
<feature type="domain" description="Polysaccharide pyruvyl transferase" evidence="1">
    <location>
        <begin position="105"/>
        <end position="222"/>
    </location>
</feature>
<dbReference type="GO" id="GO:0016740">
    <property type="term" value="F:transferase activity"/>
    <property type="evidence" value="ECO:0007669"/>
    <property type="project" value="UniProtKB-KW"/>
</dbReference>
<sequence length="288" mass="33104">MKRIFSKIKIKVYPKNIIDSINFLTRNYPLIFYWDYEKNWGDSINEFIFNSILKKNVYSSNKIFNIKNQEIITGIGSVLNSKLTNYSIWGSGFLSEKHTLIHSPNEVLAVRGKLTEKKINGLFRKSSDQFGDPGLLFKEFYHPTFPKEYKLGIIPHFKELDEKVIQDIKSKYGFEINIINPTIDIFKFADEVSKCESILSSSLHGLVLAESYGIPTARISISNKLIGGDFKFEDYYSGVNIPLNAVRPFNLLEHFDRNTIFSIPCTIKDLKYDSKGLINSLKSKTNII</sequence>
<keyword evidence="3" id="KW-1185">Reference proteome</keyword>
<evidence type="ECO:0000313" key="2">
    <source>
        <dbReference type="EMBL" id="MBN7817526.1"/>
    </source>
</evidence>
<accession>A0ABS3CM09</accession>
<comment type="caution">
    <text evidence="2">The sequence shown here is derived from an EMBL/GenBank/DDBJ whole genome shotgun (WGS) entry which is preliminary data.</text>
</comment>
<dbReference type="Proteomes" id="UP000664480">
    <property type="component" value="Unassembled WGS sequence"/>
</dbReference>
<evidence type="ECO:0000313" key="3">
    <source>
        <dbReference type="Proteomes" id="UP000664480"/>
    </source>
</evidence>
<dbReference type="Pfam" id="PF04230">
    <property type="entry name" value="PS_pyruv_trans"/>
    <property type="match status" value="1"/>
</dbReference>
<gene>
    <name evidence="2" type="ORF">J0A69_18940</name>
</gene>
<keyword evidence="2" id="KW-0808">Transferase</keyword>